<sequence length="1379" mass="160626">MSFLTVIASFRGTVPYGLSLEIGDTVQILEKCDGWYRGFALKNPNIKVKIIAFNHNYGIFKKDSYFSLFHYTIEITVGTLNSVITEMTSTLRDWGTMWKQLYVVCDLFHRLWHIMNEILDLRRQVLVGHLTHDRMKDVKRHITARLDWGHLMHHQNLTEWSCFHRCNTESEWYQIHENIIKKLNARYNLTGLAVSLQLLHGDIEQIRREYSSVFSHGVSITRKLGFSNIIMPGEMRNDLYITIERGEFEKGGKSVARNVEVTMFIVESSGQTLKDFISFGSGEPPASEYHSFVLYHNNSPRWSELLKLPIPVDKFRGAHIRFEFRHCSTKEKGEKKLFGFSFVPLMQEDGRTLPDGTHELIVHKCEENTNLQDTTRYLKLPFSKGILLGNNNQAMKATKESFWITSFLCSTKLTQNGDMLDLLKWRTHPDKITGCLSKLKEIDGSEIVKFLQDTLDTLFGILDENSQKYGSKVFDSLVHIINLLQDSKFHHFKPVMDTYIESHFAGALAYRDLIKVLKWYVDRITEAERQEHIQEVLKAQEYIFKYIVQSRRLFSLATGGQNEEEFRRCIQELLMSVRFFLSQESKGSGALSQSQAVFLSSFPAVYSELLKLFDVREVANLVQDTLGSLPTIVHVDDALQAVKLQCIGKTVESQLYTNPDSRYILLPVVLHHLHMHLQEQKDLIMCARILSNVFCLIKKNSSEKSVLEEIDVIVASLLDILLRTILEITSRPQPSGSTMRLQFQDGEFVACLLSLLRQMTDRHYQQLLDSFNTKEELRVSGEHKLHFIPALIGPFLEVTLIPQPDLRNVMIPIFHDMMDWEQRRSGNFKQVEAKLIDKLDSLMSEGKGDETYRELFNSILLKKIERETWRESGVSLIATVTRLMERLLDYRDCMKMGEVDGKKIGCTVSLLNFYKTELNKEEMYIRYIHKLYDLHLKAQNFTEAAYTLLLYDELLEWSDRPLREFLTYPMQTEWQRKEHLHLAIIQNFDRGKCWENGILLCRKIAEQYESYYDYRKPEQDEASLYDKIMDQQRLEPEFFRVGFYGKKFPFSKKFVCRGHDYERLEAFQQRMLNEFPHAIAMQHANQPDETIFQAEAQYLQIYARVVPDNIKSFYKVNHIWKFRYDRPFTKALKIKRMNSSLWVERTSLYLVQSLPGISRWFEVEKREVVEMSPLENATEVLENKNQQLKTLISQCQTRQMQNINPLTMCLNGVIDAAVNGGVSRYQEAFFVKEYILSHPEDGEKIARLRELMLEQVRGILEFGLAVHEKFVPQDMRPLHKKLVDQFFVMKSSLGIQETTKWDVHIFSPFGFIPCQRVIKYNSETELTTIFFPPQNSPLSYPAVNRYSSSSLSSQASAEVSNITGQSESSDEVFNMQVLD</sequence>
<evidence type="ECO:0000256" key="1">
    <source>
        <dbReference type="ARBA" id="ARBA00004370"/>
    </source>
</evidence>
<dbReference type="Pfam" id="PF23554">
    <property type="entry name" value="TPR_DOCK"/>
    <property type="match status" value="2"/>
</dbReference>
<dbReference type="FunFam" id="1.25.40.410:FF:000003">
    <property type="entry name" value="Dedicator of cytokinesis protein 4"/>
    <property type="match status" value="1"/>
</dbReference>
<dbReference type="PANTHER" id="PTHR45653:SF7">
    <property type="entry name" value="DEDICATOR OF CYTOKINESIS PROTEIN 4"/>
    <property type="match status" value="1"/>
</dbReference>
<dbReference type="Gene3D" id="1.20.58.740">
    <property type="match status" value="1"/>
</dbReference>
<dbReference type="GO" id="GO:0005085">
    <property type="term" value="F:guanyl-nucleotide exchange factor activity"/>
    <property type="evidence" value="ECO:0007669"/>
    <property type="project" value="InterPro"/>
</dbReference>
<evidence type="ECO:0000259" key="8">
    <source>
        <dbReference type="PROSITE" id="PS51651"/>
    </source>
</evidence>
<dbReference type="InterPro" id="IPR042455">
    <property type="entry name" value="DOCK_N_sub1"/>
</dbReference>
<dbReference type="InterPro" id="IPR026791">
    <property type="entry name" value="DOCK"/>
</dbReference>
<dbReference type="PANTHER" id="PTHR45653">
    <property type="entry name" value="DEDICATOR OF CYTOKINESIS"/>
    <property type="match status" value="1"/>
</dbReference>
<dbReference type="GO" id="GO:0005886">
    <property type="term" value="C:plasma membrane"/>
    <property type="evidence" value="ECO:0007669"/>
    <property type="project" value="TreeGrafter"/>
</dbReference>
<dbReference type="GeneTree" id="ENSGT00940000155659"/>
<evidence type="ECO:0000256" key="4">
    <source>
        <dbReference type="ARBA" id="ARBA00022553"/>
    </source>
</evidence>
<dbReference type="InterPro" id="IPR043162">
    <property type="entry name" value="DOCK_C_lobe_C"/>
</dbReference>
<dbReference type="GO" id="GO:0031267">
    <property type="term" value="F:small GTPase binding"/>
    <property type="evidence" value="ECO:0007669"/>
    <property type="project" value="TreeGrafter"/>
</dbReference>
<evidence type="ECO:0000256" key="3">
    <source>
        <dbReference type="ARBA" id="ARBA00022490"/>
    </source>
</evidence>
<keyword evidence="10" id="KW-1185">Reference proteome</keyword>
<reference evidence="9" key="1">
    <citation type="submission" date="2019-08" db="EMBL/GenBank/DDBJ databases">
        <title>Phocoena sinus (Vaquita) genome, mPhoSin1, primary haplotype.</title>
        <authorList>
            <person name="Morin P."/>
            <person name="Mountcastle J."/>
            <person name="Fungtammasan C."/>
            <person name="Rhie A."/>
            <person name="Rojas-Bracho L."/>
            <person name="Smith C.R."/>
            <person name="Taylor B.L."/>
            <person name="Gulland F.M.D."/>
            <person name="Musser W."/>
            <person name="Houck M."/>
            <person name="Haase B."/>
            <person name="Paez S."/>
            <person name="Howe K."/>
            <person name="Torrance J."/>
            <person name="Formenti G."/>
            <person name="Phillippy A."/>
            <person name="Ryder O."/>
            <person name="Jarvis E.D."/>
            <person name="Fedrigo O."/>
        </authorList>
    </citation>
    <scope>NUCLEOTIDE SEQUENCE [LARGE SCALE GENOMIC DNA]</scope>
</reference>
<dbReference type="FunFam" id="2.60.40.150:FF:000045">
    <property type="entry name" value="Dedicator of cytokinesis protein 4"/>
    <property type="match status" value="1"/>
</dbReference>
<comment type="subcellular location">
    <subcellularLocation>
        <location evidence="2">Cytoplasm</location>
    </subcellularLocation>
    <subcellularLocation>
        <location evidence="1">Membrane</location>
    </subcellularLocation>
</comment>
<feature type="domain" description="DOCKER" evidence="8">
    <location>
        <begin position="915"/>
        <end position="1302"/>
    </location>
</feature>
<dbReference type="GO" id="GO:0007264">
    <property type="term" value="P:small GTPase-mediated signal transduction"/>
    <property type="evidence" value="ECO:0007669"/>
    <property type="project" value="InterPro"/>
</dbReference>
<dbReference type="Pfam" id="PF20421">
    <property type="entry name" value="DHR-2_Lobe_C"/>
    <property type="match status" value="1"/>
</dbReference>
<protein>
    <submittedName>
        <fullName evidence="9">Dedicator of cytokinesis 4</fullName>
    </submittedName>
</protein>
<dbReference type="InterPro" id="IPR043161">
    <property type="entry name" value="DOCK_C_lobe_A"/>
</dbReference>
<evidence type="ECO:0000313" key="9">
    <source>
        <dbReference type="Ensembl" id="ENSPSNP00000025272.1"/>
    </source>
</evidence>
<keyword evidence="5" id="KW-0472">Membrane</keyword>
<dbReference type="InterPro" id="IPR027007">
    <property type="entry name" value="C2_DOCK-type_domain"/>
</dbReference>
<dbReference type="Gene3D" id="1.25.40.410">
    <property type="match status" value="1"/>
</dbReference>
<dbReference type="FunFam" id="1.20.58.740:FF:000003">
    <property type="entry name" value="dedicator of cytokinesis protein 4"/>
    <property type="match status" value="1"/>
</dbReference>
<dbReference type="Gene3D" id="1.20.1270.350">
    <property type="entry name" value="Dedicator of cytokinesis N-terminal subdomain"/>
    <property type="match status" value="1"/>
</dbReference>
<dbReference type="Gene3D" id="2.30.30.40">
    <property type="entry name" value="SH3 Domains"/>
    <property type="match status" value="1"/>
</dbReference>
<dbReference type="InterPro" id="IPR046773">
    <property type="entry name" value="DOCKER_Lobe_C"/>
</dbReference>
<dbReference type="InterPro" id="IPR046770">
    <property type="entry name" value="DOCKER_Lobe_B"/>
</dbReference>
<keyword evidence="3" id="KW-0963">Cytoplasm</keyword>
<dbReference type="Ensembl" id="ENSPSNT00000028411.1">
    <property type="protein sequence ID" value="ENSPSNP00000025272.1"/>
    <property type="gene ID" value="ENSPSNG00000011131.1"/>
</dbReference>
<evidence type="ECO:0000256" key="5">
    <source>
        <dbReference type="ARBA" id="ARBA00023136"/>
    </source>
</evidence>
<dbReference type="InterPro" id="IPR027357">
    <property type="entry name" value="DOCKER_dom"/>
</dbReference>
<dbReference type="Gene3D" id="2.60.40.150">
    <property type="entry name" value="C2 domain"/>
    <property type="match status" value="1"/>
</dbReference>
<dbReference type="Proteomes" id="UP000694554">
    <property type="component" value="Chromosome 9"/>
</dbReference>
<dbReference type="InterPro" id="IPR056372">
    <property type="entry name" value="TPR_DOCK"/>
</dbReference>
<evidence type="ECO:0000259" key="7">
    <source>
        <dbReference type="PROSITE" id="PS51650"/>
    </source>
</evidence>
<organism evidence="9 10">
    <name type="scientific">Phocoena sinus</name>
    <name type="common">Vaquita</name>
    <dbReference type="NCBI Taxonomy" id="42100"/>
    <lineage>
        <taxon>Eukaryota</taxon>
        <taxon>Metazoa</taxon>
        <taxon>Chordata</taxon>
        <taxon>Craniata</taxon>
        <taxon>Vertebrata</taxon>
        <taxon>Euteleostomi</taxon>
        <taxon>Mammalia</taxon>
        <taxon>Eutheria</taxon>
        <taxon>Laurasiatheria</taxon>
        <taxon>Artiodactyla</taxon>
        <taxon>Whippomorpha</taxon>
        <taxon>Cetacea</taxon>
        <taxon>Odontoceti</taxon>
        <taxon>Phocoenidae</taxon>
        <taxon>Phocoena</taxon>
    </lineage>
</organism>
<feature type="domain" description="C2 DOCK-type" evidence="7">
    <location>
        <begin position="236"/>
        <end position="409"/>
    </location>
</feature>
<dbReference type="Pfam" id="PF16172">
    <property type="entry name" value="DOCK_N"/>
    <property type="match status" value="2"/>
</dbReference>
<evidence type="ECO:0000313" key="10">
    <source>
        <dbReference type="Proteomes" id="UP000694554"/>
    </source>
</evidence>
<dbReference type="InterPro" id="IPR035892">
    <property type="entry name" value="C2_domain_sf"/>
</dbReference>
<dbReference type="Pfam" id="PF20422">
    <property type="entry name" value="DHR-2_Lobe_B"/>
    <property type="match status" value="1"/>
</dbReference>
<reference evidence="9" key="2">
    <citation type="submission" date="2025-08" db="UniProtKB">
        <authorList>
            <consortium name="Ensembl"/>
        </authorList>
    </citation>
    <scope>IDENTIFICATION</scope>
</reference>
<name>A0A8C9CYB1_PHOSS</name>
<dbReference type="InterPro" id="IPR037811">
    <property type="entry name" value="C2_Dock-B"/>
</dbReference>
<keyword evidence="4" id="KW-0597">Phosphoprotein</keyword>
<evidence type="ECO:0000256" key="6">
    <source>
        <dbReference type="PROSITE-ProRule" id="PRU00983"/>
    </source>
</evidence>
<comment type="similarity">
    <text evidence="6">Belongs to the DOCK family.</text>
</comment>
<dbReference type="PROSITE" id="PS51650">
    <property type="entry name" value="C2_DOCK"/>
    <property type="match status" value="1"/>
</dbReference>
<dbReference type="GO" id="GO:0060326">
    <property type="term" value="P:cell chemotaxis"/>
    <property type="evidence" value="ECO:0007669"/>
    <property type="project" value="TreeGrafter"/>
</dbReference>
<dbReference type="GO" id="GO:0005737">
    <property type="term" value="C:cytoplasm"/>
    <property type="evidence" value="ECO:0007669"/>
    <property type="project" value="UniProtKB-SubCell"/>
</dbReference>
<dbReference type="PROSITE" id="PS51651">
    <property type="entry name" value="DOCKER"/>
    <property type="match status" value="1"/>
</dbReference>
<dbReference type="CDD" id="cd08695">
    <property type="entry name" value="C2_Dock-B"/>
    <property type="match status" value="1"/>
</dbReference>
<dbReference type="Pfam" id="PF14429">
    <property type="entry name" value="DOCK-C2"/>
    <property type="match status" value="1"/>
</dbReference>
<gene>
    <name evidence="9" type="primary">DOCK4</name>
</gene>
<proteinExistence type="inferred from homology"/>
<evidence type="ECO:0000256" key="2">
    <source>
        <dbReference type="ARBA" id="ARBA00004496"/>
    </source>
</evidence>
<accession>A0A8C9CYB1</accession>
<reference evidence="9" key="3">
    <citation type="submission" date="2025-09" db="UniProtKB">
        <authorList>
            <consortium name="Ensembl"/>
        </authorList>
    </citation>
    <scope>IDENTIFICATION</scope>
</reference>
<dbReference type="InterPro" id="IPR032376">
    <property type="entry name" value="DOCK_N"/>
</dbReference>